<dbReference type="InterPro" id="IPR042491">
    <property type="entry name" value="Vps35_C"/>
</dbReference>
<dbReference type="PANTHER" id="PTHR11099:SF0">
    <property type="entry name" value="VACUOLAR PROTEIN SORTING-ASSOCIATED PROTEIN 35"/>
    <property type="match status" value="1"/>
</dbReference>
<dbReference type="GO" id="GO:0030906">
    <property type="term" value="C:retromer, cargo-selective complex"/>
    <property type="evidence" value="ECO:0007669"/>
    <property type="project" value="InterPro"/>
</dbReference>
<evidence type="ECO:0000256" key="5">
    <source>
        <dbReference type="ARBA" id="ARBA00023136"/>
    </source>
</evidence>
<accession>A0A7S2ZHS8</accession>
<evidence type="ECO:0000256" key="4">
    <source>
        <dbReference type="ARBA" id="ARBA00022927"/>
    </source>
</evidence>
<dbReference type="GO" id="GO:0006886">
    <property type="term" value="P:intracellular protein transport"/>
    <property type="evidence" value="ECO:0007669"/>
    <property type="project" value="TreeGrafter"/>
</dbReference>
<keyword evidence="4" id="KW-0653">Protein transport</keyword>
<dbReference type="Pfam" id="PF03635">
    <property type="entry name" value="Vps35"/>
    <property type="match status" value="1"/>
</dbReference>
<organism evidence="6">
    <name type="scientific">Rhodosorus marinus</name>
    <dbReference type="NCBI Taxonomy" id="101924"/>
    <lineage>
        <taxon>Eukaryota</taxon>
        <taxon>Rhodophyta</taxon>
        <taxon>Stylonematophyceae</taxon>
        <taxon>Stylonematales</taxon>
        <taxon>Stylonemataceae</taxon>
        <taxon>Rhodosorus</taxon>
    </lineage>
</organism>
<evidence type="ECO:0008006" key="7">
    <source>
        <dbReference type="Google" id="ProtNLM"/>
    </source>
</evidence>
<dbReference type="EMBL" id="HBHW01010568">
    <property type="protein sequence ID" value="CAE0040089.1"/>
    <property type="molecule type" value="Transcribed_RNA"/>
</dbReference>
<dbReference type="GO" id="GO:0042147">
    <property type="term" value="P:retrograde transport, endosome to Golgi"/>
    <property type="evidence" value="ECO:0007669"/>
    <property type="project" value="InterPro"/>
</dbReference>
<dbReference type="InterPro" id="IPR016024">
    <property type="entry name" value="ARM-type_fold"/>
</dbReference>
<keyword evidence="5" id="KW-0472">Membrane</keyword>
<comment type="subcellular location">
    <subcellularLocation>
        <location evidence="1">Membrane</location>
        <topology evidence="1">Peripheral membrane protein</topology>
    </subcellularLocation>
</comment>
<dbReference type="InterPro" id="IPR005378">
    <property type="entry name" value="Vps35"/>
</dbReference>
<sequence length="761" mass="84608">MSGGVRFELGLQKEALLRVSQTGTRLAEAIESGSLDEAVARAGEVAGQLRLDSVTSLPIDLYSDVHTAVGEELQVFQRWIALKRSTRFSEKALRKAQENAQIVPRLYVAVVVIGASCEINPPSAVDTYSDLMDLLTGVQDPFRGLFLRAFVTQHLRKSFAELGTTESIKLLIRNLIEMTRLWVRTSPKKGKNEARVLLGQTLSALGRLDLDTETYARTVLPRLTEMILSYSDPLAQEYIAECIVQVFSDELHLGTLDSLLGMCQGLSRGVRLRVVISALTERLGSFVLQSPENAKLADTAEAFQTLTSHLPAIEARMGDKLSVFDRLGMYLAVLRYTLKAEPERLENVDKVLVYALQAVPEEGFEQGSQQEELVGSALTEPLIANKSLAAALKLESYRELASRVSSQTRRTVAATMLKSVTQFSACLSDVEDMERLFELVGALVEDESAEDVDEDAQNLVARIVFLLDDSDPVRLFQFYQVLRKRLARGGSKKARITFPSLIIACLRLTVRLSGNEVEFLRVCRFSIETISALDESDPQLALKMYLEGVAAAASSARLAPQVMYDFAAHAIVLYEEHMPNHPRFGYDMIVLILGAIGATATSFHDTDFKTLINRLYKHAGCLPDDLQRCIALCNCAKTYWKASLLRREQDPSCSVLDKQVVHCLIKARSIATSRSSPQEKGTALLEVFGTVTFLWESRCPLNYKEWVTDMHEEVQKCFGTDRSKTAPPTAHVERFNAQRFLRLSASIKDNEELSVPNGSLH</sequence>
<gene>
    <name evidence="6" type="ORF">RMAR00112_LOCUS8048</name>
</gene>
<keyword evidence="3" id="KW-0813">Transport</keyword>
<evidence type="ECO:0000256" key="2">
    <source>
        <dbReference type="ARBA" id="ARBA00006536"/>
    </source>
</evidence>
<dbReference type="SUPFAM" id="SSF48371">
    <property type="entry name" value="ARM repeat"/>
    <property type="match status" value="1"/>
</dbReference>
<proteinExistence type="inferred from homology"/>
<evidence type="ECO:0000256" key="1">
    <source>
        <dbReference type="ARBA" id="ARBA00004170"/>
    </source>
</evidence>
<reference evidence="6" key="1">
    <citation type="submission" date="2021-01" db="EMBL/GenBank/DDBJ databases">
        <authorList>
            <person name="Corre E."/>
            <person name="Pelletier E."/>
            <person name="Niang G."/>
            <person name="Scheremetjew M."/>
            <person name="Finn R."/>
            <person name="Kale V."/>
            <person name="Holt S."/>
            <person name="Cochrane G."/>
            <person name="Meng A."/>
            <person name="Brown T."/>
            <person name="Cohen L."/>
        </authorList>
    </citation>
    <scope>NUCLEOTIDE SEQUENCE</scope>
    <source>
        <strain evidence="6">CCMP 769</strain>
    </source>
</reference>
<evidence type="ECO:0000313" key="6">
    <source>
        <dbReference type="EMBL" id="CAE0040089.1"/>
    </source>
</evidence>
<dbReference type="GO" id="GO:0005829">
    <property type="term" value="C:cytosol"/>
    <property type="evidence" value="ECO:0007669"/>
    <property type="project" value="GOC"/>
</dbReference>
<dbReference type="GO" id="GO:0005770">
    <property type="term" value="C:late endosome"/>
    <property type="evidence" value="ECO:0007669"/>
    <property type="project" value="TreeGrafter"/>
</dbReference>
<evidence type="ECO:0000256" key="3">
    <source>
        <dbReference type="ARBA" id="ARBA00022448"/>
    </source>
</evidence>
<protein>
    <recommendedName>
        <fullName evidence="7">Vacuolar protein sorting-associated protein 35</fullName>
    </recommendedName>
</protein>
<dbReference type="PANTHER" id="PTHR11099">
    <property type="entry name" value="VACUOLAR SORTING PROTEIN 35"/>
    <property type="match status" value="1"/>
</dbReference>
<dbReference type="Gene3D" id="1.25.40.660">
    <property type="entry name" value="Vacuolar protein sorting-associated protein 35, helical subcomplex Vps35-C"/>
    <property type="match status" value="1"/>
</dbReference>
<name>A0A7S2ZHS8_9RHOD</name>
<dbReference type="AlphaFoldDB" id="A0A7S2ZHS8"/>
<comment type="similarity">
    <text evidence="2">Belongs to the VPS35 family.</text>
</comment>